<dbReference type="Proteomes" id="UP000606889">
    <property type="component" value="Unassembled WGS sequence"/>
</dbReference>
<dbReference type="Pfam" id="PF12245">
    <property type="entry name" value="Big_3_2"/>
    <property type="match status" value="3"/>
</dbReference>
<dbReference type="InterPro" id="IPR022038">
    <property type="entry name" value="Ig-like_bact"/>
</dbReference>
<evidence type="ECO:0000256" key="2">
    <source>
        <dbReference type="SAM" id="SignalP"/>
    </source>
</evidence>
<keyword evidence="2" id="KW-0732">Signal</keyword>
<feature type="non-terminal residue" evidence="4">
    <location>
        <position position="735"/>
    </location>
</feature>
<evidence type="ECO:0000313" key="4">
    <source>
        <dbReference type="EMBL" id="MBC5647877.1"/>
    </source>
</evidence>
<dbReference type="CDD" id="cd02696">
    <property type="entry name" value="MurNAc-LAA"/>
    <property type="match status" value="1"/>
</dbReference>
<evidence type="ECO:0000256" key="1">
    <source>
        <dbReference type="ARBA" id="ARBA00022801"/>
    </source>
</evidence>
<dbReference type="PANTHER" id="PTHR30404">
    <property type="entry name" value="N-ACETYLMURAMOYL-L-ALANINE AMIDASE"/>
    <property type="match status" value="1"/>
</dbReference>
<proteinExistence type="predicted"/>
<dbReference type="EMBL" id="JACOON010000002">
    <property type="protein sequence ID" value="MBC5647877.1"/>
    <property type="molecule type" value="Genomic_DNA"/>
</dbReference>
<dbReference type="RefSeq" id="WP_186857386.1">
    <property type="nucleotide sequence ID" value="NZ_JACOON010000002.1"/>
</dbReference>
<dbReference type="InterPro" id="IPR050695">
    <property type="entry name" value="N-acetylmuramoyl_amidase_3"/>
</dbReference>
<protein>
    <submittedName>
        <fullName evidence="4">N-acetylmuramoyl-L-alanine amidase</fullName>
    </submittedName>
</protein>
<dbReference type="PANTHER" id="PTHR30404:SF0">
    <property type="entry name" value="N-ACETYLMURAMOYL-L-ALANINE AMIDASE AMIC"/>
    <property type="match status" value="1"/>
</dbReference>
<organism evidence="4 5">
    <name type="scientific">Christensenella tenuis</name>
    <dbReference type="NCBI Taxonomy" id="2763033"/>
    <lineage>
        <taxon>Bacteria</taxon>
        <taxon>Bacillati</taxon>
        <taxon>Bacillota</taxon>
        <taxon>Clostridia</taxon>
        <taxon>Christensenellales</taxon>
        <taxon>Christensenellaceae</taxon>
        <taxon>Christensenella</taxon>
    </lineage>
</organism>
<feature type="chain" id="PRO_5046659260" evidence="2">
    <location>
        <begin position="35"/>
        <end position="735"/>
    </location>
</feature>
<dbReference type="SMART" id="SM00646">
    <property type="entry name" value="Ami_3"/>
    <property type="match status" value="1"/>
</dbReference>
<evidence type="ECO:0000259" key="3">
    <source>
        <dbReference type="SMART" id="SM00646"/>
    </source>
</evidence>
<name>A0ABR7EDL9_9FIRM</name>
<keyword evidence="5" id="KW-1185">Reference proteome</keyword>
<feature type="signal peptide" evidence="2">
    <location>
        <begin position="1"/>
        <end position="34"/>
    </location>
</feature>
<dbReference type="Gene3D" id="3.40.630.40">
    <property type="entry name" value="Zn-dependent exopeptidases"/>
    <property type="match status" value="1"/>
</dbReference>
<accession>A0ABR7EDL9</accession>
<reference evidence="4 5" key="1">
    <citation type="submission" date="2020-08" db="EMBL/GenBank/DDBJ databases">
        <title>Genome public.</title>
        <authorList>
            <person name="Liu C."/>
            <person name="Sun Q."/>
        </authorList>
    </citation>
    <scope>NUCLEOTIDE SEQUENCE [LARGE SCALE GENOMIC DNA]</scope>
    <source>
        <strain evidence="4 5">NSJ-35</strain>
    </source>
</reference>
<sequence>MKKRPSLYVLTSIFLAIAVLISSYCVVPASSAQAASSDKVIVIDPGHGMDDPGAAGINGTLEVDVNAQLAYKTAKELKNRGYTVYLTHRVDKWVSGATDIPVLLNYDKAKYDYTELAEASASVSPDLHISIHHNSYDDSSANGKEVYYTSNQNAAFLSRSKDLATMVNSAIDSLGIYRNRGVKDFVGSTGRDGPIKYVNAPAVVVETAFLTSTKDYPNIVSASVQTKVAGKIADAADQFLIKYPEKVQWDSEAPEIGSISIDNGSDIAYNSTVYKNNFTIRLSGVKDNVGVKYVEFNIWRLDGKKHWTYRAVQENATTWAQWCYVDGPGQYNIDAIAVDYNGNESERIYKTISMVEDTTAPAVGAVEFESSGQYVTETYQTQFTARVWNVKDAVGELDRVQFTVKDESGKTTGTFSAIKENATTWAQYISVPGTGKYSVEAVATDKAGNKSNTSSGTITVKKDTGAPTIGSIGFESDGKTVAEVYQNKFTVRAWNVQDKENEVKSVQFVAKDEAGKTVGTFSAIKENATTWAQYIAVPGTGTYTLEAVATDEHGNASDPAKAVITVKNDPSSLTIGAVEFESSGQYVTETYQTQFTARVWNVKDAVGELDRVQFTVKDESGKTTGTFSAIKENATTWAQYISVPGTGKYSVEAVATDKAGNKSNTSSGTITVKKDTGAPTIGSIGFESEGKSVTKVYQNNFTVRAFSVADAETSVESVEINIWRMDGKRHWNAKA</sequence>
<dbReference type="Pfam" id="PF01520">
    <property type="entry name" value="Amidase_3"/>
    <property type="match status" value="1"/>
</dbReference>
<evidence type="ECO:0000313" key="5">
    <source>
        <dbReference type="Proteomes" id="UP000606889"/>
    </source>
</evidence>
<comment type="caution">
    <text evidence="4">The sequence shown here is derived from an EMBL/GenBank/DDBJ whole genome shotgun (WGS) entry which is preliminary data.</text>
</comment>
<gene>
    <name evidence="4" type="ORF">H8S18_05975</name>
</gene>
<dbReference type="Gene3D" id="2.60.40.10">
    <property type="entry name" value="Immunoglobulins"/>
    <property type="match status" value="3"/>
</dbReference>
<dbReference type="SUPFAM" id="SSF53187">
    <property type="entry name" value="Zn-dependent exopeptidases"/>
    <property type="match status" value="1"/>
</dbReference>
<dbReference type="InterPro" id="IPR013783">
    <property type="entry name" value="Ig-like_fold"/>
</dbReference>
<keyword evidence="1" id="KW-0378">Hydrolase</keyword>
<feature type="domain" description="MurNAc-LAA" evidence="3">
    <location>
        <begin position="117"/>
        <end position="237"/>
    </location>
</feature>
<dbReference type="InterPro" id="IPR002508">
    <property type="entry name" value="MurNAc-LAA_cat"/>
</dbReference>